<proteinExistence type="predicted"/>
<evidence type="ECO:0000313" key="5">
    <source>
        <dbReference type="Proteomes" id="UP000053060"/>
    </source>
</evidence>
<dbReference type="Pfam" id="PF13531">
    <property type="entry name" value="SBP_bac_11"/>
    <property type="match status" value="1"/>
</dbReference>
<keyword evidence="2" id="KW-0812">Transmembrane</keyword>
<dbReference type="PROSITE" id="PS50234">
    <property type="entry name" value="VWFA"/>
    <property type="match status" value="1"/>
</dbReference>
<feature type="domain" description="VWFA" evidence="3">
    <location>
        <begin position="350"/>
        <end position="555"/>
    </location>
</feature>
<feature type="transmembrane region" description="Helical" evidence="2">
    <location>
        <begin position="37"/>
        <end position="56"/>
    </location>
</feature>
<evidence type="ECO:0000256" key="2">
    <source>
        <dbReference type="SAM" id="Phobius"/>
    </source>
</evidence>
<evidence type="ECO:0000259" key="3">
    <source>
        <dbReference type="PROSITE" id="PS50234"/>
    </source>
</evidence>
<gene>
    <name evidence="4" type="ORF">Z045_09920</name>
</gene>
<keyword evidence="2" id="KW-0472">Membrane</keyword>
<reference evidence="4 5" key="2">
    <citation type="journal article" date="2016" name="Genome Announc.">
        <title>Draft Genome Sequence of a Versatile Hydrocarbon-Degrading Bacterium, Rhodococcus pyridinivorans Strain KG-16, Collected from Oil Fields in India.</title>
        <authorList>
            <person name="Aggarwal R.K."/>
            <person name="Dawar C."/>
            <person name="Phanindranath R."/>
            <person name="Mutnuri L."/>
            <person name="Dayal A.M."/>
        </authorList>
    </citation>
    <scope>NUCLEOTIDE SEQUENCE [LARGE SCALE GENOMIC DNA]</scope>
    <source>
        <strain evidence="4 5">KG-16</strain>
    </source>
</reference>
<sequence length="561" mass="58686">MAGESEPSESDPPSRRGGARGGARPDRSRQNRSRARWLVVAAILVLAAGSVAFLVVEGQSGCDDSERYTVAVTADLAPVIEEIAVPGCTEFEVVEQEPGEVSARLATDDVPDLWLPAGGWWASWAGETATGPVRTVSTPLATTPLVIAGAPGTVEPAADWQEALSDPDLVFGNPLRSGPAAGAIRAVLAEAADDPVAMGTVRPVMAPLAEREGARDEEVPTGSTLLEQTVANGGTVVSTEQQVETYRSAHERELGIEVPATGTLLVDYPVVVTARGERHDAAAAAADALTDALHTSEGLGRLARHGFRDGGGRPLPDDRGVGAVPVLELDDETVAEEAMNVWALQALPVRTVFAVDVSASMNRNLGDESRIELVRRAATAANEVLPGNVSAGLWFFGGGVSDYATLPNDRAEAPGDYIVAAPIRRFDAVVDGETQRDRLTTLVAQMAGTADETTALYDTVLAAFRYVQDSYDPRAANSVVVVTDGADDGSEISKDELLAVLSNENDPSRPVRIVTIGLGEDVDTATLEQIAAATGGVNYRTSDPLDITELVLTALADRTGG</sequence>
<accession>A0A0V9ULR8</accession>
<organism evidence="4 5">
    <name type="scientific">Rhodococcus pyridinivorans KG-16</name>
    <dbReference type="NCBI Taxonomy" id="1441730"/>
    <lineage>
        <taxon>Bacteria</taxon>
        <taxon>Bacillati</taxon>
        <taxon>Actinomycetota</taxon>
        <taxon>Actinomycetes</taxon>
        <taxon>Mycobacteriales</taxon>
        <taxon>Nocardiaceae</taxon>
        <taxon>Rhodococcus</taxon>
    </lineage>
</organism>
<evidence type="ECO:0000256" key="1">
    <source>
        <dbReference type="SAM" id="MobiDB-lite"/>
    </source>
</evidence>
<dbReference type="PATRIC" id="fig|1441730.3.peg.2060"/>
<dbReference type="EMBL" id="AZXY01000004">
    <property type="protein sequence ID" value="KSZ58929.1"/>
    <property type="molecule type" value="Genomic_DNA"/>
</dbReference>
<reference evidence="5" key="1">
    <citation type="submission" date="2015-01" db="EMBL/GenBank/DDBJ databases">
        <title>Draft genome sequence of Rhodococcus pyridinivorans strain KG-16, a hydrocarbon-degrading bacterium.</title>
        <authorList>
            <person name="Aggarwal R.K."/>
            <person name="Dawar C."/>
        </authorList>
    </citation>
    <scope>NUCLEOTIDE SEQUENCE [LARGE SCALE GENOMIC DNA]</scope>
    <source>
        <strain evidence="5">KG-16</strain>
    </source>
</reference>
<dbReference type="SUPFAM" id="SSF53300">
    <property type="entry name" value="vWA-like"/>
    <property type="match status" value="1"/>
</dbReference>
<name>A0A0V9ULR8_9NOCA</name>
<dbReference type="AlphaFoldDB" id="A0A0V9ULR8"/>
<feature type="region of interest" description="Disordered" evidence="1">
    <location>
        <begin position="1"/>
        <end position="30"/>
    </location>
</feature>
<evidence type="ECO:0000313" key="4">
    <source>
        <dbReference type="EMBL" id="KSZ58929.1"/>
    </source>
</evidence>
<keyword evidence="2" id="KW-1133">Transmembrane helix</keyword>
<dbReference type="InterPro" id="IPR002035">
    <property type="entry name" value="VWF_A"/>
</dbReference>
<protein>
    <recommendedName>
        <fullName evidence="3">VWFA domain-containing protein</fullName>
    </recommendedName>
</protein>
<dbReference type="SUPFAM" id="SSF53850">
    <property type="entry name" value="Periplasmic binding protein-like II"/>
    <property type="match status" value="1"/>
</dbReference>
<dbReference type="Gene3D" id="3.40.50.410">
    <property type="entry name" value="von Willebrand factor, type A domain"/>
    <property type="match status" value="1"/>
</dbReference>
<dbReference type="SMART" id="SM00327">
    <property type="entry name" value="VWA"/>
    <property type="match status" value="1"/>
</dbReference>
<dbReference type="RefSeq" id="WP_060651708.1">
    <property type="nucleotide sequence ID" value="NZ_AZXY01000004.1"/>
</dbReference>
<comment type="caution">
    <text evidence="4">The sequence shown here is derived from an EMBL/GenBank/DDBJ whole genome shotgun (WGS) entry which is preliminary data.</text>
</comment>
<dbReference type="InterPro" id="IPR036465">
    <property type="entry name" value="vWFA_dom_sf"/>
</dbReference>
<dbReference type="Proteomes" id="UP000053060">
    <property type="component" value="Unassembled WGS sequence"/>
</dbReference>